<dbReference type="NCBIfam" id="TIGR01376">
    <property type="entry name" value="POMP_repeat"/>
    <property type="match status" value="2"/>
</dbReference>
<keyword evidence="4" id="KW-0964">Secreted</keyword>
<evidence type="ECO:0000256" key="3">
    <source>
        <dbReference type="ARBA" id="ARBA00004613"/>
    </source>
</evidence>
<comment type="caution">
    <text evidence="10">The sequence shown here is derived from an EMBL/GenBank/DDBJ whole genome shotgun (WGS) entry which is preliminary data.</text>
</comment>
<dbReference type="SMART" id="SM00869">
    <property type="entry name" value="Autotransporter"/>
    <property type="match status" value="1"/>
</dbReference>
<dbReference type="SUPFAM" id="SSF103515">
    <property type="entry name" value="Autotransporter"/>
    <property type="match status" value="1"/>
</dbReference>
<feature type="domain" description="Autotransporter" evidence="9">
    <location>
        <begin position="1194"/>
        <end position="1460"/>
    </location>
</feature>
<gene>
    <name evidence="10" type="ORF">AW736_25465</name>
</gene>
<dbReference type="GO" id="GO:0005576">
    <property type="term" value="C:extracellular region"/>
    <property type="evidence" value="ECO:0007669"/>
    <property type="project" value="UniProtKB-SubCell"/>
</dbReference>
<dbReference type="Proteomes" id="UP000078486">
    <property type="component" value="Unassembled WGS sequence"/>
</dbReference>
<dbReference type="STRING" id="1184151.AW736_25465"/>
<dbReference type="PROSITE" id="PS51208">
    <property type="entry name" value="AUTOTRANSPORTER"/>
    <property type="match status" value="1"/>
</dbReference>
<dbReference type="InterPro" id="IPR005546">
    <property type="entry name" value="Autotransporte_beta"/>
</dbReference>
<evidence type="ECO:0000313" key="10">
    <source>
        <dbReference type="EMBL" id="OAM87046.1"/>
    </source>
</evidence>
<evidence type="ECO:0000256" key="8">
    <source>
        <dbReference type="SAM" id="SignalP"/>
    </source>
</evidence>
<evidence type="ECO:0000256" key="7">
    <source>
        <dbReference type="ARBA" id="ARBA00023237"/>
    </source>
</evidence>
<evidence type="ECO:0000256" key="6">
    <source>
        <dbReference type="ARBA" id="ARBA00023136"/>
    </source>
</evidence>
<sequence>MMNPMKTFAPRIAFLRRLLPAACVCALSLPGPRLPAAEYTFSTGDALPGLANNDILKLSGSSGNVTLSNGTVLGVNEWVVSGTNAEIAASGITIRQEDQVAGQWALWDASGAVNKRPLRFTNATAVTAKTVTLDRLIVANANMNATGGGLYVAGNTATNLLILAGDVIFKDNVSTATGGAVSTQNGSLTFAGAVVFDGNKAGYSVSTGTFDTVNARNGGAIYSGGANASSEFTFQQTALFTSNTAGRSGGAIYGNTGNTLLFMQSATFWKNASLGASGGAIFLNGGVLTFQGDAFFEGNSAGATGNGGGIYTANSTTLSFNGATTVFKNNRAGGAGGGMMAGDIDINSAMLSVTGNTAVSNGGGIRGATRMTLNGAFEFLDNQAGVDGGALAMGALEINNSGTFARNIAARNGGALATMSASADMRIAGAVSFLDNHAGGNGGAIYAGDGRSLTLAATSGDIVFEGNTSGATLTGTDTLATGGTMTVSAAGAANAVYFGGATGTLTLDAAAGRTIRFHDPVSATGTTVLTVTKTGAGTVVFREHVSDIVADTTVEAGVFRLDGGATYGAANNAGSFEVGTGATLSLNGLLRAGSIAFDNGAVLEVLGGGVFALDSAAPISYGTGLGLAGSGTLSTGVALNASLVRPGADGVTGAQILTLTDSVTLASGGIIAMDLFAGTGTDGYGLSDRVMLAGAGAITLAGGNRLDIQSVQSGIFNLGNIGSLYGNIQLTLNGEVLPEVGRQSASLSQSGGDLILHAVSDYSRVVTWTGTGGAPSWDIAGHNWTGSGGVTQFAAGDRVVFDAALPAAARSIELGTGGARVSDMLVSSAADYTFTGSGGITADPDFVVEIGGTTGVSAPGGKLVKTGAGMLTFANTGTNVFKGGIEIAGGAVAFDTTAQLGNGETPISFTGSGTLRANTNSLTLANAVDIADGVTAALYTAGQSGTGTMVIWDGAITGTAGTLVKTGPAGLILRGAVDVGVLEVGGGLLHLSVDGATHVRQAINIRENGVLRVPNAQPLTTGGASFTLTNAGELRIGKAGGLITGDPNPYRKVTLTGNYVGHDTGAIVLGIGPDQTGYLVLNDVLEVTGAVSGTVNIRFEQDAILRYDADWTNVAPLITTDPASVTADVVCAPLELDNGLLRTLVRNSDGTWGWTQSISPTLPLMLGVDAASILIGKASLASLSQRLMVTRTLDASRGLQLWVNGLQQDDEIKLNFYDGSKIDTQGVQVGADWSWNLGGGRLAVGAFYDYAKSDMHQHSVVSITSTSTEANGYGVYGTYKVGRWYVDLLGRGATEDYDINVPGNPTFSTKGDSWAGSIEVGRSFLDRGGYVNWEPQVQLVYQTHSIDDPTDYVGRVYDIDSADSLEGRAGLRLWLEHEWKPGCKIMPWLRVSYLYEFMGDTAIAVADRVYESDLGGSKGIVDLGVTLQVGRSLGVSAKGSYGFGERVKGFGFDLGVSLLW</sequence>
<feature type="signal peptide" evidence="8">
    <location>
        <begin position="1"/>
        <end position="36"/>
    </location>
</feature>
<evidence type="ECO:0000259" key="9">
    <source>
        <dbReference type="PROSITE" id="PS51208"/>
    </source>
</evidence>
<keyword evidence="11" id="KW-1185">Reference proteome</keyword>
<evidence type="ECO:0000256" key="2">
    <source>
        <dbReference type="ARBA" id="ARBA00004442"/>
    </source>
</evidence>
<evidence type="ECO:0000256" key="4">
    <source>
        <dbReference type="ARBA" id="ARBA00022525"/>
    </source>
</evidence>
<reference evidence="10 11" key="1">
    <citation type="submission" date="2016-01" db="EMBL/GenBank/DDBJ databases">
        <title>High potential of lignocellulose degradation of a new Verrucomicrobia species.</title>
        <authorList>
            <person name="Wang Y."/>
            <person name="Shi Y."/>
            <person name="Qiu Z."/>
            <person name="Liu S."/>
            <person name="Yang H."/>
        </authorList>
    </citation>
    <scope>NUCLEOTIDE SEQUENCE [LARGE SCALE GENOMIC DNA]</scope>
    <source>
        <strain evidence="10 11">TSB47</strain>
    </source>
</reference>
<feature type="chain" id="PRO_5008088681" description="Autotransporter domain-containing protein" evidence="8">
    <location>
        <begin position="37"/>
        <end position="1460"/>
    </location>
</feature>
<comment type="subcellular location">
    <subcellularLocation>
        <location evidence="1">Cell envelope</location>
    </subcellularLocation>
    <subcellularLocation>
        <location evidence="2">Cell outer membrane</location>
    </subcellularLocation>
    <subcellularLocation>
        <location evidence="3">Secreted</location>
    </subcellularLocation>
</comment>
<protein>
    <recommendedName>
        <fullName evidence="9">Autotransporter domain-containing protein</fullName>
    </recommendedName>
</protein>
<proteinExistence type="predicted"/>
<dbReference type="InterPro" id="IPR006315">
    <property type="entry name" value="OM_autotransptr_brl_dom"/>
</dbReference>
<name>A0A178IDC7_9BACT</name>
<organism evidence="10 11">
    <name type="scientific">Termitidicoccus mucosus</name>
    <dbReference type="NCBI Taxonomy" id="1184151"/>
    <lineage>
        <taxon>Bacteria</taxon>
        <taxon>Pseudomonadati</taxon>
        <taxon>Verrucomicrobiota</taxon>
        <taxon>Opitutia</taxon>
        <taxon>Opitutales</taxon>
        <taxon>Opitutaceae</taxon>
        <taxon>Termitidicoccus</taxon>
    </lineage>
</organism>
<dbReference type="InterPro" id="IPR003368">
    <property type="entry name" value="POMP_repeat"/>
</dbReference>
<dbReference type="Pfam" id="PF02415">
    <property type="entry name" value="Chlam_PMP"/>
    <property type="match status" value="3"/>
</dbReference>
<dbReference type="EMBL" id="LRRQ01000189">
    <property type="protein sequence ID" value="OAM87046.1"/>
    <property type="molecule type" value="Genomic_DNA"/>
</dbReference>
<dbReference type="GO" id="GO:0009279">
    <property type="term" value="C:cell outer membrane"/>
    <property type="evidence" value="ECO:0007669"/>
    <property type="project" value="UniProtKB-SubCell"/>
</dbReference>
<keyword evidence="6" id="KW-0472">Membrane</keyword>
<evidence type="ECO:0000256" key="1">
    <source>
        <dbReference type="ARBA" id="ARBA00004196"/>
    </source>
</evidence>
<evidence type="ECO:0000313" key="11">
    <source>
        <dbReference type="Proteomes" id="UP000078486"/>
    </source>
</evidence>
<dbReference type="OrthoDB" id="199826at2"/>
<evidence type="ECO:0000256" key="5">
    <source>
        <dbReference type="ARBA" id="ARBA00022729"/>
    </source>
</evidence>
<dbReference type="NCBIfam" id="TIGR01414">
    <property type="entry name" value="autotrans_barl"/>
    <property type="match status" value="1"/>
</dbReference>
<keyword evidence="5 8" id="KW-0732">Signal</keyword>
<accession>A0A178IDC7</accession>
<keyword evidence="7" id="KW-0998">Cell outer membrane</keyword>
<dbReference type="InterPro" id="IPR036709">
    <property type="entry name" value="Autotransporte_beta_dom_sf"/>
</dbReference>
<dbReference type="Gene3D" id="2.40.128.130">
    <property type="entry name" value="Autotransporter beta-domain"/>
    <property type="match status" value="1"/>
</dbReference>